<keyword evidence="8 9" id="KW-0472">Membrane</keyword>
<dbReference type="EMBL" id="BHZE01000010">
    <property type="protein sequence ID" value="GCD77777.1"/>
    <property type="molecule type" value="Genomic_DNA"/>
</dbReference>
<comment type="caution">
    <text evidence="11">The sequence shown here is derived from an EMBL/GenBank/DDBJ whole genome shotgun (WGS) entry which is preliminary data.</text>
</comment>
<dbReference type="UniPathway" id="UPA00665"/>
<feature type="active site" evidence="9">
    <location>
        <position position="176"/>
    </location>
</feature>
<keyword evidence="4 9" id="KW-0812">Transmembrane</keyword>
<comment type="pathway">
    <text evidence="9">Protein modification; lipoprotein biosynthesis (signal peptide cleavage).</text>
</comment>
<dbReference type="PANTHER" id="PTHR33695">
    <property type="entry name" value="LIPOPROTEIN SIGNAL PEPTIDASE"/>
    <property type="match status" value="1"/>
</dbReference>
<proteinExistence type="inferred from homology"/>
<keyword evidence="6 9" id="KW-0378">Hydrolase</keyword>
<feature type="transmembrane region" description="Helical" evidence="9">
    <location>
        <begin position="61"/>
        <end position="80"/>
    </location>
</feature>
<keyword evidence="12" id="KW-1185">Reference proteome</keyword>
<dbReference type="GO" id="GO:0004190">
    <property type="term" value="F:aspartic-type endopeptidase activity"/>
    <property type="evidence" value="ECO:0007669"/>
    <property type="project" value="UniProtKB-UniRule"/>
</dbReference>
<evidence type="ECO:0000256" key="10">
    <source>
        <dbReference type="RuleBase" id="RU004181"/>
    </source>
</evidence>
<dbReference type="AlphaFoldDB" id="A0A401XL74"/>
<protein>
    <recommendedName>
        <fullName evidence="9">Lipoprotein signal peptidase</fullName>
        <ecNumber evidence="9">3.4.23.36</ecNumber>
    </recommendedName>
    <alternativeName>
        <fullName evidence="9">Prolipoprotein signal peptidase</fullName>
    </alternativeName>
    <alternativeName>
        <fullName evidence="9">Signal peptidase II</fullName>
        <shortName evidence="9">SPase II</shortName>
    </alternativeName>
</protein>
<keyword evidence="11" id="KW-0449">Lipoprotein</keyword>
<dbReference type="RefSeq" id="WP_124397842.1">
    <property type="nucleotide sequence ID" value="NZ_BHZE01000010.1"/>
</dbReference>
<comment type="subcellular location">
    <subcellularLocation>
        <location evidence="9">Cell membrane</location>
        <topology evidence="9">Multi-pass membrane protein</topology>
    </subcellularLocation>
</comment>
<evidence type="ECO:0000313" key="11">
    <source>
        <dbReference type="EMBL" id="GCD77777.1"/>
    </source>
</evidence>
<evidence type="ECO:0000256" key="1">
    <source>
        <dbReference type="ARBA" id="ARBA00006139"/>
    </source>
</evidence>
<gene>
    <name evidence="9 11" type="primary">lspA</name>
    <name evidence="11" type="ORF">JCM31826_12590</name>
</gene>
<comment type="catalytic activity">
    <reaction evidence="9">
        <text>Release of signal peptides from bacterial membrane prolipoproteins. Hydrolyzes -Xaa-Yaa-Zaa-|-(S,diacylglyceryl)Cys-, in which Xaa is hydrophobic (preferably Leu), and Yaa (Ala or Ser) and Zaa (Gly or Ala) have small, neutral side chains.</text>
        <dbReference type="EC" id="3.4.23.36"/>
    </reaction>
</comment>
<evidence type="ECO:0000256" key="2">
    <source>
        <dbReference type="ARBA" id="ARBA00022475"/>
    </source>
</evidence>
<organism evidence="11 12">
    <name type="scientific">Thermaurantimonas aggregans</name>
    <dbReference type="NCBI Taxonomy" id="2173829"/>
    <lineage>
        <taxon>Bacteria</taxon>
        <taxon>Pseudomonadati</taxon>
        <taxon>Bacteroidota</taxon>
        <taxon>Flavobacteriia</taxon>
        <taxon>Flavobacteriales</taxon>
        <taxon>Schleiferiaceae</taxon>
        <taxon>Thermaurantimonas</taxon>
    </lineage>
</organism>
<keyword evidence="3 9" id="KW-0645">Protease</keyword>
<feature type="transmembrane region" description="Helical" evidence="9">
    <location>
        <begin position="166"/>
        <end position="189"/>
    </location>
</feature>
<evidence type="ECO:0000256" key="8">
    <source>
        <dbReference type="ARBA" id="ARBA00023136"/>
    </source>
</evidence>
<evidence type="ECO:0000256" key="6">
    <source>
        <dbReference type="ARBA" id="ARBA00022801"/>
    </source>
</evidence>
<dbReference type="PRINTS" id="PR00781">
    <property type="entry name" value="LIPOSIGPTASE"/>
</dbReference>
<comment type="caution">
    <text evidence="9">Lacks conserved residue(s) required for the propagation of feature annotation.</text>
</comment>
<comment type="function">
    <text evidence="9">This protein specifically catalyzes the removal of signal peptides from prolipoproteins.</text>
</comment>
<dbReference type="GO" id="GO:0005886">
    <property type="term" value="C:plasma membrane"/>
    <property type="evidence" value="ECO:0007669"/>
    <property type="project" value="UniProtKB-SubCell"/>
</dbReference>
<dbReference type="PANTHER" id="PTHR33695:SF1">
    <property type="entry name" value="LIPOPROTEIN SIGNAL PEPTIDASE"/>
    <property type="match status" value="1"/>
</dbReference>
<dbReference type="OrthoDB" id="9810259at2"/>
<dbReference type="GO" id="GO:0006508">
    <property type="term" value="P:proteolysis"/>
    <property type="evidence" value="ECO:0007669"/>
    <property type="project" value="UniProtKB-KW"/>
</dbReference>
<keyword evidence="2 9" id="KW-1003">Cell membrane</keyword>
<evidence type="ECO:0000256" key="5">
    <source>
        <dbReference type="ARBA" id="ARBA00022750"/>
    </source>
</evidence>
<accession>A0A401XL74</accession>
<dbReference type="EC" id="3.4.23.36" evidence="9"/>
<dbReference type="InterPro" id="IPR001872">
    <property type="entry name" value="Peptidase_A8"/>
</dbReference>
<name>A0A401XL74_9FLAO</name>
<evidence type="ECO:0000313" key="12">
    <source>
        <dbReference type="Proteomes" id="UP000286715"/>
    </source>
</evidence>
<dbReference type="NCBIfam" id="NF011369">
    <property type="entry name" value="PRK14788.1"/>
    <property type="match status" value="1"/>
</dbReference>
<dbReference type="Proteomes" id="UP000286715">
    <property type="component" value="Unassembled WGS sequence"/>
</dbReference>
<feature type="transmembrane region" description="Helical" evidence="9">
    <location>
        <begin position="92"/>
        <end position="114"/>
    </location>
</feature>
<feature type="active site" evidence="9">
    <location>
        <position position="142"/>
    </location>
</feature>
<reference evidence="11 12" key="1">
    <citation type="submission" date="2018-11" db="EMBL/GenBank/DDBJ databases">
        <title>Schleiferia aggregans sp. nov., a moderately thermophilic heterotrophic bacterium isolated from microbial mats at a terrestrial hot spring.</title>
        <authorList>
            <person name="Iino T."/>
            <person name="Ohkuma M."/>
            <person name="Haruta S."/>
        </authorList>
    </citation>
    <scope>NUCLEOTIDE SEQUENCE [LARGE SCALE GENOMIC DNA]</scope>
    <source>
        <strain evidence="11 12">LA</strain>
    </source>
</reference>
<evidence type="ECO:0000256" key="9">
    <source>
        <dbReference type="HAMAP-Rule" id="MF_00161"/>
    </source>
</evidence>
<keyword evidence="5 9" id="KW-0064">Aspartyl protease</keyword>
<dbReference type="HAMAP" id="MF_00161">
    <property type="entry name" value="LspA"/>
    <property type="match status" value="1"/>
</dbReference>
<evidence type="ECO:0000256" key="4">
    <source>
        <dbReference type="ARBA" id="ARBA00022692"/>
    </source>
</evidence>
<dbReference type="Pfam" id="PF01252">
    <property type="entry name" value="Peptidase_A8"/>
    <property type="match status" value="1"/>
</dbReference>
<keyword evidence="7 9" id="KW-1133">Transmembrane helix</keyword>
<evidence type="ECO:0000256" key="3">
    <source>
        <dbReference type="ARBA" id="ARBA00022670"/>
    </source>
</evidence>
<sequence length="209" mass="23763">MKKNLLIVGLVILADQVLKIWIKLNLSLGQEIKIADWFILHFTENPGMAFGIEWGGNFGKYLLTIFRIIAVIWIFTWLVKLTRQKAHLTAQVSISLVLAGALGNLIDSLFYGIIFSDSYHQVAHFLPEQGGYAAFMLGHVVDMFYFPLFTVHLPEWLPLWGGESFIFFQPVFNIADASITIGVIFMILFQKHLFQKEIHQSETVANSTT</sequence>
<evidence type="ECO:0000256" key="7">
    <source>
        <dbReference type="ARBA" id="ARBA00022989"/>
    </source>
</evidence>
<comment type="similarity">
    <text evidence="1 9 10">Belongs to the peptidase A8 family.</text>
</comment>